<dbReference type="PROSITE" id="PS51257">
    <property type="entry name" value="PROKAR_LIPOPROTEIN"/>
    <property type="match status" value="1"/>
</dbReference>
<protein>
    <submittedName>
        <fullName evidence="1">Uncharacterized protein</fullName>
    </submittedName>
</protein>
<organism evidence="1 2">
    <name type="scientific">Fasciola gigantica</name>
    <name type="common">Giant liver fluke</name>
    <dbReference type="NCBI Taxonomy" id="46835"/>
    <lineage>
        <taxon>Eukaryota</taxon>
        <taxon>Metazoa</taxon>
        <taxon>Spiralia</taxon>
        <taxon>Lophotrochozoa</taxon>
        <taxon>Platyhelminthes</taxon>
        <taxon>Trematoda</taxon>
        <taxon>Digenea</taxon>
        <taxon>Plagiorchiida</taxon>
        <taxon>Echinostomata</taxon>
        <taxon>Echinostomatoidea</taxon>
        <taxon>Fasciolidae</taxon>
        <taxon>Fasciola</taxon>
    </lineage>
</organism>
<accession>A0A504YXI6</accession>
<sequence>MKTFQDDEGFMGGSYINVCWFHVIFGCHSEIQAPGDQEKPNSTVETSFKTSLFVLVFQTCLM</sequence>
<dbReference type="Proteomes" id="UP000316759">
    <property type="component" value="Unassembled WGS sequence"/>
</dbReference>
<name>A0A504YXI6_FASGI</name>
<evidence type="ECO:0000313" key="1">
    <source>
        <dbReference type="EMBL" id="TPP66214.1"/>
    </source>
</evidence>
<reference evidence="1 2" key="1">
    <citation type="submission" date="2019-04" db="EMBL/GenBank/DDBJ databases">
        <title>Annotation for the trematode Fasciola gigantica.</title>
        <authorList>
            <person name="Choi Y.-J."/>
        </authorList>
    </citation>
    <scope>NUCLEOTIDE SEQUENCE [LARGE SCALE GENOMIC DNA]</scope>
    <source>
        <strain evidence="1">Uganda_cow_1</strain>
    </source>
</reference>
<comment type="caution">
    <text evidence="1">The sequence shown here is derived from an EMBL/GenBank/DDBJ whole genome shotgun (WGS) entry which is preliminary data.</text>
</comment>
<dbReference type="EMBL" id="SUNJ01002138">
    <property type="protein sequence ID" value="TPP66214.1"/>
    <property type="molecule type" value="Genomic_DNA"/>
</dbReference>
<keyword evidence="2" id="KW-1185">Reference proteome</keyword>
<gene>
    <name evidence="1" type="ORF">FGIG_04438</name>
</gene>
<proteinExistence type="predicted"/>
<dbReference type="AlphaFoldDB" id="A0A504YXI6"/>
<evidence type="ECO:0000313" key="2">
    <source>
        <dbReference type="Proteomes" id="UP000316759"/>
    </source>
</evidence>